<comment type="caution">
    <text evidence="1">The sequence shown here is derived from an EMBL/GenBank/DDBJ whole genome shotgun (WGS) entry which is preliminary data.</text>
</comment>
<evidence type="ECO:0000313" key="1">
    <source>
        <dbReference type="EMBL" id="MDT1063537.1"/>
    </source>
</evidence>
<gene>
    <name evidence="1" type="ORF">RM190_16810</name>
</gene>
<dbReference type="RefSeq" id="WP_311760626.1">
    <property type="nucleotide sequence ID" value="NZ_JAVRQI010000013.1"/>
</dbReference>
<proteinExistence type="predicted"/>
<dbReference type="Proteomes" id="UP001251085">
    <property type="component" value="Unassembled WGS sequence"/>
</dbReference>
<protein>
    <submittedName>
        <fullName evidence="1">Uncharacterized protein</fullName>
    </submittedName>
</protein>
<name>A0ABU3EH25_9RHOB</name>
<accession>A0ABU3EH25</accession>
<evidence type="ECO:0000313" key="2">
    <source>
        <dbReference type="Proteomes" id="UP001251085"/>
    </source>
</evidence>
<organism evidence="1 2">
    <name type="scientific">Paracoccus broussonetiae</name>
    <dbReference type="NCBI Taxonomy" id="3075834"/>
    <lineage>
        <taxon>Bacteria</taxon>
        <taxon>Pseudomonadati</taxon>
        <taxon>Pseudomonadota</taxon>
        <taxon>Alphaproteobacteria</taxon>
        <taxon>Rhodobacterales</taxon>
        <taxon>Paracoccaceae</taxon>
        <taxon>Paracoccus</taxon>
    </lineage>
</organism>
<keyword evidence="2" id="KW-1185">Reference proteome</keyword>
<dbReference type="EMBL" id="JAVRQI010000013">
    <property type="protein sequence ID" value="MDT1063537.1"/>
    <property type="molecule type" value="Genomic_DNA"/>
</dbReference>
<reference evidence="2" key="1">
    <citation type="submission" date="2023-07" db="EMBL/GenBank/DDBJ databases">
        <title>Characterization of two Paracoccaceae strains isolated from Phycosphere and proposal of Xinfangfangia lacusdiani sp. nov.</title>
        <authorList>
            <person name="Deng Y."/>
            <person name="Zhang Y.Q."/>
        </authorList>
    </citation>
    <scope>NUCLEOTIDE SEQUENCE [LARGE SCALE GENOMIC DNA]</scope>
    <source>
        <strain evidence="2">CPCC 101403</strain>
    </source>
</reference>
<sequence length="74" mass="8051">MCCMTAIAAKAPRRAIARAEHLCRGRGDRSCRCHVVARPRLAVARSLPPIRLRVALPAIPGRAPRRPQAPPLPV</sequence>